<sequence>MMVEDAQRKIEVDPVEAAATAVVETEMGVDIKVVVGPMEQRNCRKEPKWDSESGFAIVMSLLEATSLPIPIDKSFECLGCGFGLAVQIRHQAHGMTCMAIQDSSWSCPLPKLQEHSHEHCVRVP</sequence>
<dbReference type="AlphaFoldDB" id="A0AAD3XLX1"/>
<organism evidence="1 2">
    <name type="scientific">Nepenthes gracilis</name>
    <name type="common">Slender pitcher plant</name>
    <dbReference type="NCBI Taxonomy" id="150966"/>
    <lineage>
        <taxon>Eukaryota</taxon>
        <taxon>Viridiplantae</taxon>
        <taxon>Streptophyta</taxon>
        <taxon>Embryophyta</taxon>
        <taxon>Tracheophyta</taxon>
        <taxon>Spermatophyta</taxon>
        <taxon>Magnoliopsida</taxon>
        <taxon>eudicotyledons</taxon>
        <taxon>Gunneridae</taxon>
        <taxon>Pentapetalae</taxon>
        <taxon>Caryophyllales</taxon>
        <taxon>Nepenthaceae</taxon>
        <taxon>Nepenthes</taxon>
    </lineage>
</organism>
<accession>A0AAD3XLX1</accession>
<evidence type="ECO:0000313" key="1">
    <source>
        <dbReference type="EMBL" id="GMH09522.1"/>
    </source>
</evidence>
<gene>
    <name evidence="1" type="ORF">Nepgr_011363</name>
</gene>
<dbReference type="EMBL" id="BSYO01000009">
    <property type="protein sequence ID" value="GMH09522.1"/>
    <property type="molecule type" value="Genomic_DNA"/>
</dbReference>
<keyword evidence="2" id="KW-1185">Reference proteome</keyword>
<reference evidence="1" key="1">
    <citation type="submission" date="2023-05" db="EMBL/GenBank/DDBJ databases">
        <title>Nepenthes gracilis genome sequencing.</title>
        <authorList>
            <person name="Fukushima K."/>
        </authorList>
    </citation>
    <scope>NUCLEOTIDE SEQUENCE</scope>
    <source>
        <strain evidence="1">SING2019-196</strain>
    </source>
</reference>
<evidence type="ECO:0000313" key="2">
    <source>
        <dbReference type="Proteomes" id="UP001279734"/>
    </source>
</evidence>
<proteinExistence type="predicted"/>
<name>A0AAD3XLX1_NEPGR</name>
<dbReference type="Proteomes" id="UP001279734">
    <property type="component" value="Unassembled WGS sequence"/>
</dbReference>
<comment type="caution">
    <text evidence="1">The sequence shown here is derived from an EMBL/GenBank/DDBJ whole genome shotgun (WGS) entry which is preliminary data.</text>
</comment>
<protein>
    <submittedName>
        <fullName evidence="1">Uncharacterized protein</fullName>
    </submittedName>
</protein>